<reference evidence="2" key="2">
    <citation type="submission" date="2011-03" db="EMBL/GenBank/DDBJ databases">
        <title>The complete genome of Desulfobacca acetoxidans DSM 11109.</title>
        <authorList>
            <consortium name="US DOE Joint Genome Institute (JGI-PGF)"/>
            <person name="Lucas S."/>
            <person name="Copeland A."/>
            <person name="Lapidus A."/>
            <person name="Bruce D."/>
            <person name="Goodwin L."/>
            <person name="Pitluck S."/>
            <person name="Peters L."/>
            <person name="Kyrpides N."/>
            <person name="Mavromatis K."/>
            <person name="Ivanova N."/>
            <person name="Ovchinnikova G."/>
            <person name="Teshima H."/>
            <person name="Detter J.C."/>
            <person name="Han C."/>
            <person name="Land M."/>
            <person name="Hauser L."/>
            <person name="Markowitz V."/>
            <person name="Cheng J.-F."/>
            <person name="Hugenholtz P."/>
            <person name="Woyke T."/>
            <person name="Wu D."/>
            <person name="Spring S."/>
            <person name="Schueler E."/>
            <person name="Brambilla E."/>
            <person name="Klenk H.-P."/>
            <person name="Eisen J.A."/>
        </authorList>
    </citation>
    <scope>NUCLEOTIDE SEQUENCE [LARGE SCALE GENOMIC DNA]</scope>
    <source>
        <strain evidence="2">ATCC 700848 / DSM 11109 / ASRB2</strain>
    </source>
</reference>
<dbReference type="RefSeq" id="WP_013706797.1">
    <property type="nucleotide sequence ID" value="NC_015388.1"/>
</dbReference>
<dbReference type="KEGG" id="dao:Desac_1849"/>
<dbReference type="eggNOG" id="COG1283">
    <property type="taxonomic scope" value="Bacteria"/>
</dbReference>
<protein>
    <submittedName>
        <fullName evidence="1">Uncharacterized protein</fullName>
    </submittedName>
</protein>
<dbReference type="Proteomes" id="UP000000483">
    <property type="component" value="Chromosome"/>
</dbReference>
<reference evidence="1 2" key="1">
    <citation type="journal article" date="2011" name="Stand. Genomic Sci.">
        <title>Complete genome sequence of the acetate-degrading sulfate reducer Desulfobacca acetoxidans type strain (ASRB2).</title>
        <authorList>
            <person name="Goker M."/>
            <person name="Teshima H."/>
            <person name="Lapidus A."/>
            <person name="Nolan M."/>
            <person name="Lucas S."/>
            <person name="Hammon N."/>
            <person name="Deshpande S."/>
            <person name="Cheng J.F."/>
            <person name="Tapia R."/>
            <person name="Han C."/>
            <person name="Goodwin L."/>
            <person name="Pitluck S."/>
            <person name="Huntemann M."/>
            <person name="Liolios K."/>
            <person name="Ivanova N."/>
            <person name="Pagani I."/>
            <person name="Mavromatis K."/>
            <person name="Ovchinikova G."/>
            <person name="Pati A."/>
            <person name="Chen A."/>
            <person name="Palaniappan K."/>
            <person name="Land M."/>
            <person name="Hauser L."/>
            <person name="Brambilla E.M."/>
            <person name="Rohde M."/>
            <person name="Spring S."/>
            <person name="Detter J.C."/>
            <person name="Woyke T."/>
            <person name="Bristow J."/>
            <person name="Eisen J.A."/>
            <person name="Markowitz V."/>
            <person name="Hugenholtz P."/>
            <person name="Kyrpides N.C."/>
            <person name="Klenk H.P."/>
        </authorList>
    </citation>
    <scope>NUCLEOTIDE SEQUENCE [LARGE SCALE GENOMIC DNA]</scope>
    <source>
        <strain evidence="2">ATCC 700848 / DSM 11109 / ASRB2</strain>
    </source>
</reference>
<gene>
    <name evidence="1" type="ordered locus">Desac_1849</name>
</gene>
<dbReference type="AlphaFoldDB" id="F2NJN3"/>
<dbReference type="HOGENOM" id="CLU_1364349_0_0_7"/>
<evidence type="ECO:0000313" key="1">
    <source>
        <dbReference type="EMBL" id="AEB09688.1"/>
    </source>
</evidence>
<organism evidence="1 2">
    <name type="scientific">Desulfobacca acetoxidans (strain ATCC 700848 / DSM 11109 / ASRB2)</name>
    <dbReference type="NCBI Taxonomy" id="880072"/>
    <lineage>
        <taxon>Bacteria</taxon>
        <taxon>Pseudomonadati</taxon>
        <taxon>Thermodesulfobacteriota</taxon>
        <taxon>Desulfobaccia</taxon>
        <taxon>Desulfobaccales</taxon>
        <taxon>Desulfobaccaceae</taxon>
        <taxon>Desulfobacca</taxon>
    </lineage>
</organism>
<sequence>MREQEKVDFGPLGEKLAGMIGAARDAFNRHSLAGLDQFKNLQEAAVKNIAAALEKLDASMSRASAADKIQLARSHSLLTRLQLMTEALGGLREPIEKKVKNSVLFSEKAVAQTNALFDQQSGLLRSVFDIIQTNNDFLKKFVQEESKKQVQNCADYATEHETRLIEGLCQPQAAPIFLAILDRFRTLAQQEVEITAAMSS</sequence>
<proteinExistence type="predicted"/>
<dbReference type="EMBL" id="CP002629">
    <property type="protein sequence ID" value="AEB09688.1"/>
    <property type="molecule type" value="Genomic_DNA"/>
</dbReference>
<accession>F2NJN3</accession>
<name>F2NJN3_DESAR</name>
<keyword evidence="2" id="KW-1185">Reference proteome</keyword>
<dbReference type="OrthoDB" id="5387298at2"/>
<evidence type="ECO:0000313" key="2">
    <source>
        <dbReference type="Proteomes" id="UP000000483"/>
    </source>
</evidence>